<protein>
    <submittedName>
        <fullName evidence="1">Uncharacterized protein</fullName>
    </submittedName>
</protein>
<gene>
    <name evidence="1" type="ORF">C5167_000996</name>
</gene>
<evidence type="ECO:0000313" key="1">
    <source>
        <dbReference type="EMBL" id="RZC76850.1"/>
    </source>
</evidence>
<accession>A0A4Y7KWW0</accession>
<organism evidence="1 2">
    <name type="scientific">Papaver somniferum</name>
    <name type="common">Opium poppy</name>
    <dbReference type="NCBI Taxonomy" id="3469"/>
    <lineage>
        <taxon>Eukaryota</taxon>
        <taxon>Viridiplantae</taxon>
        <taxon>Streptophyta</taxon>
        <taxon>Embryophyta</taxon>
        <taxon>Tracheophyta</taxon>
        <taxon>Spermatophyta</taxon>
        <taxon>Magnoliopsida</taxon>
        <taxon>Ranunculales</taxon>
        <taxon>Papaveraceae</taxon>
        <taxon>Papaveroideae</taxon>
        <taxon>Papaver</taxon>
    </lineage>
</organism>
<evidence type="ECO:0000313" key="2">
    <source>
        <dbReference type="Proteomes" id="UP000316621"/>
    </source>
</evidence>
<dbReference type="EMBL" id="CM010723">
    <property type="protein sequence ID" value="RZC76850.1"/>
    <property type="molecule type" value="Genomic_DNA"/>
</dbReference>
<keyword evidence="2" id="KW-1185">Reference proteome</keyword>
<dbReference type="Proteomes" id="UP000316621">
    <property type="component" value="Chromosome 9"/>
</dbReference>
<dbReference type="Gramene" id="RZC76850">
    <property type="protein sequence ID" value="RZC76850"/>
    <property type="gene ID" value="C5167_000996"/>
</dbReference>
<reference evidence="1 2" key="1">
    <citation type="journal article" date="2018" name="Science">
        <title>The opium poppy genome and morphinan production.</title>
        <authorList>
            <person name="Guo L."/>
            <person name="Winzer T."/>
            <person name="Yang X."/>
            <person name="Li Y."/>
            <person name="Ning Z."/>
            <person name="He Z."/>
            <person name="Teodor R."/>
            <person name="Lu Y."/>
            <person name="Bowser T.A."/>
            <person name="Graham I.A."/>
            <person name="Ye K."/>
        </authorList>
    </citation>
    <scope>NUCLEOTIDE SEQUENCE [LARGE SCALE GENOMIC DNA]</scope>
    <source>
        <strain evidence="2">cv. HN1</strain>
        <tissue evidence="1">Leaves</tissue>
    </source>
</reference>
<dbReference type="AlphaFoldDB" id="A0A4Y7KWW0"/>
<name>A0A4Y7KWW0_PAPSO</name>
<proteinExistence type="predicted"/>
<sequence>MAIEEFRVRTGQSFKPILRFRPGKLRARSEQGSWVVLVIMAELKELEDELEERAATSRNCETGGVVVFETAGNGLCESAARNGMMGVELQFTSW</sequence>